<dbReference type="AlphaFoldDB" id="A0A1Y5SDX6"/>
<evidence type="ECO:0000256" key="2">
    <source>
        <dbReference type="SAM" id="SignalP"/>
    </source>
</evidence>
<name>A0A1Y5SDX6_9RHOB</name>
<keyword evidence="1" id="KW-0472">Membrane</keyword>
<dbReference type="Proteomes" id="UP000193623">
    <property type="component" value="Unassembled WGS sequence"/>
</dbReference>
<keyword evidence="2" id="KW-0732">Signal</keyword>
<evidence type="ECO:0000313" key="3">
    <source>
        <dbReference type="EMBL" id="SLN38497.1"/>
    </source>
</evidence>
<feature type="transmembrane region" description="Helical" evidence="1">
    <location>
        <begin position="35"/>
        <end position="56"/>
    </location>
</feature>
<accession>A0A1Y5SDX6</accession>
<feature type="signal peptide" evidence="2">
    <location>
        <begin position="1"/>
        <end position="25"/>
    </location>
</feature>
<organism evidence="3 4">
    <name type="scientific">Pseudooctadecabacter jejudonensis</name>
    <dbReference type="NCBI Taxonomy" id="1391910"/>
    <lineage>
        <taxon>Bacteria</taxon>
        <taxon>Pseudomonadati</taxon>
        <taxon>Pseudomonadota</taxon>
        <taxon>Alphaproteobacteria</taxon>
        <taxon>Rhodobacterales</taxon>
        <taxon>Paracoccaceae</taxon>
        <taxon>Pseudooctadecabacter</taxon>
    </lineage>
</organism>
<reference evidence="3 4" key="1">
    <citation type="submission" date="2017-03" db="EMBL/GenBank/DDBJ databases">
        <authorList>
            <person name="Afonso C.L."/>
            <person name="Miller P.J."/>
            <person name="Scott M.A."/>
            <person name="Spackman E."/>
            <person name="Goraichik I."/>
            <person name="Dimitrov K.M."/>
            <person name="Suarez D.L."/>
            <person name="Swayne D.E."/>
        </authorList>
    </citation>
    <scope>NUCLEOTIDE SEQUENCE [LARGE SCALE GENOMIC DNA]</scope>
    <source>
        <strain evidence="3 4">CECT 8397</strain>
    </source>
</reference>
<keyword evidence="4" id="KW-1185">Reference proteome</keyword>
<keyword evidence="1" id="KW-0812">Transmembrane</keyword>
<feature type="chain" id="PRO_5013119683" evidence="2">
    <location>
        <begin position="26"/>
        <end position="63"/>
    </location>
</feature>
<keyword evidence="1" id="KW-1133">Transmembrane helix</keyword>
<sequence>MKNLITKATSALSGAVLFAAAVAMAGVGFAAIATLAFFALLAVGIACLTAPFVSVASDDDTAV</sequence>
<gene>
    <name evidence="3" type="ORF">PSJ8397_01896</name>
</gene>
<evidence type="ECO:0000256" key="1">
    <source>
        <dbReference type="SAM" id="Phobius"/>
    </source>
</evidence>
<dbReference type="RefSeq" id="WP_085864345.1">
    <property type="nucleotide sequence ID" value="NZ_FWFT01000003.1"/>
</dbReference>
<proteinExistence type="predicted"/>
<protein>
    <submittedName>
        <fullName evidence="3">Uncharacterized protein</fullName>
    </submittedName>
</protein>
<dbReference type="EMBL" id="FWFT01000003">
    <property type="protein sequence ID" value="SLN38497.1"/>
    <property type="molecule type" value="Genomic_DNA"/>
</dbReference>
<evidence type="ECO:0000313" key="4">
    <source>
        <dbReference type="Proteomes" id="UP000193623"/>
    </source>
</evidence>